<organism evidence="2 3">
    <name type="scientific">Caryophanon latum</name>
    <dbReference type="NCBI Taxonomy" id="33977"/>
    <lineage>
        <taxon>Bacteria</taxon>
        <taxon>Bacillati</taxon>
        <taxon>Bacillota</taxon>
        <taxon>Bacilli</taxon>
        <taxon>Bacillales</taxon>
        <taxon>Caryophanaceae</taxon>
        <taxon>Caryophanon</taxon>
    </lineage>
</organism>
<proteinExistence type="predicted"/>
<comment type="caution">
    <text evidence="2">The sequence shown here is derived from an EMBL/GenBank/DDBJ whole genome shotgun (WGS) entry which is preliminary data.</text>
</comment>
<evidence type="ECO:0000313" key="2">
    <source>
        <dbReference type="EMBL" id="OCS93347.1"/>
    </source>
</evidence>
<keyword evidence="3" id="KW-1185">Reference proteome</keyword>
<dbReference type="RefSeq" id="WP_066461773.1">
    <property type="nucleotide sequence ID" value="NZ_MATO01000010.1"/>
</dbReference>
<evidence type="ECO:0000313" key="3">
    <source>
        <dbReference type="Proteomes" id="UP000093482"/>
    </source>
</evidence>
<keyword evidence="1" id="KW-0812">Transmembrane</keyword>
<dbReference type="EMBL" id="MATO01000010">
    <property type="protein sequence ID" value="OCS93347.1"/>
    <property type="molecule type" value="Genomic_DNA"/>
</dbReference>
<keyword evidence="1" id="KW-1133">Transmembrane helix</keyword>
<dbReference type="AlphaFoldDB" id="A0A1C0Z1L8"/>
<sequence>MKKWVRKHKGLLIGFMIASVVVSFITAIQLHVLLDNVADLQYYVQTGEVTASMYQYSIICFVNLIVAIIWIVLLFLLIWKVIFPNVTTVKNAFFLGELAFLIKMPASIRKELRRKNEQ</sequence>
<feature type="transmembrane region" description="Helical" evidence="1">
    <location>
        <begin position="12"/>
        <end position="34"/>
    </location>
</feature>
<name>A0A1C0Z1L8_9BACL</name>
<keyword evidence="1" id="KW-0472">Membrane</keyword>
<dbReference type="Proteomes" id="UP000093482">
    <property type="component" value="Unassembled WGS sequence"/>
</dbReference>
<protein>
    <submittedName>
        <fullName evidence="2">Uncharacterized protein</fullName>
    </submittedName>
</protein>
<evidence type="ECO:0000256" key="1">
    <source>
        <dbReference type="SAM" id="Phobius"/>
    </source>
</evidence>
<gene>
    <name evidence="2" type="ORF">A6K76_05485</name>
</gene>
<feature type="transmembrane region" description="Helical" evidence="1">
    <location>
        <begin position="54"/>
        <end position="79"/>
    </location>
</feature>
<reference evidence="2 3" key="1">
    <citation type="submission" date="2016-07" db="EMBL/GenBank/DDBJ databases">
        <title>Caryophanon latum genome sequencing.</title>
        <authorList>
            <person name="Verma A."/>
            <person name="Pal Y."/>
            <person name="Krishnamurthi S."/>
        </authorList>
    </citation>
    <scope>NUCLEOTIDE SEQUENCE [LARGE SCALE GENOMIC DNA]</scope>
    <source>
        <strain evidence="2 3">DSM 14151</strain>
    </source>
</reference>
<accession>A0A1C0Z1L8</accession>